<evidence type="ECO:0000313" key="2">
    <source>
        <dbReference type="Proteomes" id="UP001203423"/>
    </source>
</evidence>
<name>A0ABT0LBK5_9GAMM</name>
<gene>
    <name evidence="1" type="ORF">L2764_11350</name>
</gene>
<proteinExistence type="predicted"/>
<dbReference type="Pfam" id="PF11163">
    <property type="entry name" value="DUF2947"/>
    <property type="match status" value="1"/>
</dbReference>
<protein>
    <submittedName>
        <fullName evidence="1">DUF2947 domain-containing protein</fullName>
    </submittedName>
</protein>
<sequence>MSHTYIPLEQYPRKWIFNHKDLPVSEKDKGHIHPLTQKSAMLVWNKWISNKSSRSEQFDNGDWAAKQDAWKNMDHWQSAWDSEAAELPELLTHFIDWPDNAIVYFCYDKYQVIETTWEVFVRNWKCFLFFDDGPLLISPKQKQAVLFHQNGQYQVGHRG</sequence>
<dbReference type="EMBL" id="JAKIKS010000038">
    <property type="protein sequence ID" value="MCL1125054.1"/>
    <property type="molecule type" value="Genomic_DNA"/>
</dbReference>
<evidence type="ECO:0000313" key="1">
    <source>
        <dbReference type="EMBL" id="MCL1125054.1"/>
    </source>
</evidence>
<keyword evidence="2" id="KW-1185">Reference proteome</keyword>
<dbReference type="InterPro" id="IPR021334">
    <property type="entry name" value="DUF2947"/>
</dbReference>
<comment type="caution">
    <text evidence="1">The sequence shown here is derived from an EMBL/GenBank/DDBJ whole genome shotgun (WGS) entry which is preliminary data.</text>
</comment>
<dbReference type="Proteomes" id="UP001203423">
    <property type="component" value="Unassembled WGS sequence"/>
</dbReference>
<organism evidence="1 2">
    <name type="scientific">Shewanella surugensis</name>
    <dbReference type="NCBI Taxonomy" id="212020"/>
    <lineage>
        <taxon>Bacteria</taxon>
        <taxon>Pseudomonadati</taxon>
        <taxon>Pseudomonadota</taxon>
        <taxon>Gammaproteobacteria</taxon>
        <taxon>Alteromonadales</taxon>
        <taxon>Shewanellaceae</taxon>
        <taxon>Shewanella</taxon>
    </lineage>
</organism>
<reference evidence="1 2" key="1">
    <citation type="submission" date="2022-01" db="EMBL/GenBank/DDBJ databases">
        <title>Whole genome-based taxonomy of the Shewanellaceae.</title>
        <authorList>
            <person name="Martin-Rodriguez A.J."/>
        </authorList>
    </citation>
    <scope>NUCLEOTIDE SEQUENCE [LARGE SCALE GENOMIC DNA]</scope>
    <source>
        <strain evidence="1 2">DSM 17177</strain>
    </source>
</reference>
<accession>A0ABT0LBK5</accession>
<dbReference type="RefSeq" id="WP_248940346.1">
    <property type="nucleotide sequence ID" value="NZ_JAKIKS010000038.1"/>
</dbReference>